<organism evidence="3">
    <name type="scientific">Streptomyces sp. R44</name>
    <dbReference type="NCBI Taxonomy" id="3238633"/>
    <lineage>
        <taxon>Bacteria</taxon>
        <taxon>Bacillati</taxon>
        <taxon>Actinomycetota</taxon>
        <taxon>Actinomycetes</taxon>
        <taxon>Kitasatosporales</taxon>
        <taxon>Streptomycetaceae</taxon>
        <taxon>Streptomyces</taxon>
    </lineage>
</organism>
<keyword evidence="3" id="KW-0012">Acyltransferase</keyword>
<dbReference type="InterPro" id="IPR016181">
    <property type="entry name" value="Acyl_CoA_acyltransferase"/>
</dbReference>
<proteinExistence type="predicted"/>
<feature type="region of interest" description="Disordered" evidence="1">
    <location>
        <begin position="1"/>
        <end position="24"/>
    </location>
</feature>
<dbReference type="PROSITE" id="PS51186">
    <property type="entry name" value="GNAT"/>
    <property type="match status" value="1"/>
</dbReference>
<evidence type="ECO:0000256" key="1">
    <source>
        <dbReference type="SAM" id="MobiDB-lite"/>
    </source>
</evidence>
<dbReference type="RefSeq" id="WP_369149295.1">
    <property type="nucleotide sequence ID" value="NZ_CP163444.1"/>
</dbReference>
<dbReference type="EC" id="2.3.1.-" evidence="3"/>
<dbReference type="EMBL" id="CP163444">
    <property type="protein sequence ID" value="XDQ76669.1"/>
    <property type="molecule type" value="Genomic_DNA"/>
</dbReference>
<accession>A0AB39TFU0</accession>
<name>A0AB39TFU0_9ACTN</name>
<evidence type="ECO:0000313" key="3">
    <source>
        <dbReference type="EMBL" id="XDQ76669.1"/>
    </source>
</evidence>
<keyword evidence="3" id="KW-0808">Transferase</keyword>
<gene>
    <name evidence="3" type="ORF">AB5J54_11715</name>
</gene>
<dbReference type="SUPFAM" id="SSF55729">
    <property type="entry name" value="Acyl-CoA N-acyltransferases (Nat)"/>
    <property type="match status" value="1"/>
</dbReference>
<dbReference type="Gene3D" id="3.40.630.30">
    <property type="match status" value="1"/>
</dbReference>
<protein>
    <submittedName>
        <fullName evidence="3">GNAT family N-acetyltransferase</fullName>
        <ecNumber evidence="3">2.3.1.-</ecNumber>
    </submittedName>
</protein>
<reference evidence="3" key="1">
    <citation type="submission" date="2024-07" db="EMBL/GenBank/DDBJ databases">
        <authorList>
            <person name="Yu S.T."/>
        </authorList>
    </citation>
    <scope>NUCLEOTIDE SEQUENCE</scope>
    <source>
        <strain evidence="3">R44</strain>
    </source>
</reference>
<evidence type="ECO:0000259" key="2">
    <source>
        <dbReference type="PROSITE" id="PS51186"/>
    </source>
</evidence>
<sequence>MRRPLRPAPHGDPDGGGGPCGPRLTTPGCRGHGLAARLIASVETWAHDTGAGAIRLSVPAADAPAIALYERLGYAPDGRAGQERVMTKRLPPAS</sequence>
<dbReference type="InterPro" id="IPR000182">
    <property type="entry name" value="GNAT_dom"/>
</dbReference>
<dbReference type="GO" id="GO:0016747">
    <property type="term" value="F:acyltransferase activity, transferring groups other than amino-acyl groups"/>
    <property type="evidence" value="ECO:0007669"/>
    <property type="project" value="InterPro"/>
</dbReference>
<dbReference type="Pfam" id="PF00583">
    <property type="entry name" value="Acetyltransf_1"/>
    <property type="match status" value="1"/>
</dbReference>
<dbReference type="AlphaFoldDB" id="A0AB39TFU0"/>
<dbReference type="CDD" id="cd04301">
    <property type="entry name" value="NAT_SF"/>
    <property type="match status" value="1"/>
</dbReference>
<feature type="domain" description="N-acetyltransferase" evidence="2">
    <location>
        <begin position="27"/>
        <end position="91"/>
    </location>
</feature>